<keyword evidence="3 5" id="KW-1133">Transmembrane helix</keyword>
<dbReference type="RefSeq" id="WP_039189799.1">
    <property type="nucleotide sequence ID" value="NZ_JRFJ01000001.1"/>
</dbReference>
<feature type="transmembrane region" description="Helical" evidence="5">
    <location>
        <begin position="268"/>
        <end position="287"/>
    </location>
</feature>
<dbReference type="PANTHER" id="PTHR32322:SF9">
    <property type="entry name" value="AMINO-ACID METABOLITE EFFLUX PUMP-RELATED"/>
    <property type="match status" value="1"/>
</dbReference>
<dbReference type="SUPFAM" id="SSF103481">
    <property type="entry name" value="Multidrug resistance efflux transporter EmrE"/>
    <property type="match status" value="2"/>
</dbReference>
<feature type="domain" description="EamA" evidence="6">
    <location>
        <begin position="146"/>
        <end position="283"/>
    </location>
</feature>
<feature type="transmembrane region" description="Helical" evidence="5">
    <location>
        <begin position="215"/>
        <end position="236"/>
    </location>
</feature>
<feature type="transmembrane region" description="Helical" evidence="5">
    <location>
        <begin position="176"/>
        <end position="195"/>
    </location>
</feature>
<dbReference type="AlphaFoldDB" id="A0A0B1Q5Y5"/>
<name>A0A0B1Q5Y5_9HYPH</name>
<dbReference type="EMBL" id="JRFJ01000001">
    <property type="protein sequence ID" value="KHJ56253.1"/>
    <property type="molecule type" value="Genomic_DNA"/>
</dbReference>
<feature type="domain" description="EamA" evidence="6">
    <location>
        <begin position="11"/>
        <end position="136"/>
    </location>
</feature>
<dbReference type="PANTHER" id="PTHR32322">
    <property type="entry name" value="INNER MEMBRANE TRANSPORTER"/>
    <property type="match status" value="1"/>
</dbReference>
<feature type="transmembrane region" description="Helical" evidence="5">
    <location>
        <begin position="68"/>
        <end position="87"/>
    </location>
</feature>
<keyword evidence="2 5" id="KW-0812">Transmembrane</keyword>
<feature type="transmembrane region" description="Helical" evidence="5">
    <location>
        <begin position="93"/>
        <end position="112"/>
    </location>
</feature>
<evidence type="ECO:0000256" key="4">
    <source>
        <dbReference type="ARBA" id="ARBA00023136"/>
    </source>
</evidence>
<feature type="transmembrane region" description="Helical" evidence="5">
    <location>
        <begin position="119"/>
        <end position="139"/>
    </location>
</feature>
<evidence type="ECO:0000259" key="6">
    <source>
        <dbReference type="Pfam" id="PF00892"/>
    </source>
</evidence>
<dbReference type="STRING" id="370622.LA66_06655"/>
<evidence type="ECO:0000313" key="7">
    <source>
        <dbReference type="EMBL" id="KHJ56253.1"/>
    </source>
</evidence>
<organism evidence="7 8">
    <name type="scientific">Aureimonas altamirensis</name>
    <dbReference type="NCBI Taxonomy" id="370622"/>
    <lineage>
        <taxon>Bacteria</taxon>
        <taxon>Pseudomonadati</taxon>
        <taxon>Pseudomonadota</taxon>
        <taxon>Alphaproteobacteria</taxon>
        <taxon>Hyphomicrobiales</taxon>
        <taxon>Aurantimonadaceae</taxon>
        <taxon>Aureimonas</taxon>
    </lineage>
</organism>
<evidence type="ECO:0000256" key="5">
    <source>
        <dbReference type="SAM" id="Phobius"/>
    </source>
</evidence>
<evidence type="ECO:0000256" key="2">
    <source>
        <dbReference type="ARBA" id="ARBA00022692"/>
    </source>
</evidence>
<comment type="subcellular location">
    <subcellularLocation>
        <location evidence="1">Membrane</location>
        <topology evidence="1">Multi-pass membrane protein</topology>
    </subcellularLocation>
</comment>
<dbReference type="InterPro" id="IPR037185">
    <property type="entry name" value="EmrE-like"/>
</dbReference>
<proteinExistence type="predicted"/>
<evidence type="ECO:0000256" key="3">
    <source>
        <dbReference type="ARBA" id="ARBA00022989"/>
    </source>
</evidence>
<dbReference type="Pfam" id="PF00892">
    <property type="entry name" value="EamA"/>
    <property type="match status" value="2"/>
</dbReference>
<feature type="transmembrane region" description="Helical" evidence="5">
    <location>
        <begin position="12"/>
        <end position="32"/>
    </location>
</feature>
<gene>
    <name evidence="7" type="ORF">LA66_06655</name>
</gene>
<comment type="caution">
    <text evidence="7">The sequence shown here is derived from an EMBL/GenBank/DDBJ whole genome shotgun (WGS) entry which is preliminary data.</text>
</comment>
<keyword evidence="4 5" id="KW-0472">Membrane</keyword>
<dbReference type="OrthoDB" id="7158585at2"/>
<accession>A0A0B1Q5Y5</accession>
<dbReference type="InterPro" id="IPR050638">
    <property type="entry name" value="AA-Vitamin_Transporters"/>
</dbReference>
<dbReference type="InterPro" id="IPR000620">
    <property type="entry name" value="EamA_dom"/>
</dbReference>
<protein>
    <submittedName>
        <fullName evidence="7">Membrane protein</fullName>
    </submittedName>
</protein>
<dbReference type="GO" id="GO:0016020">
    <property type="term" value="C:membrane"/>
    <property type="evidence" value="ECO:0007669"/>
    <property type="project" value="UniProtKB-SubCell"/>
</dbReference>
<evidence type="ECO:0000313" key="8">
    <source>
        <dbReference type="Proteomes" id="UP000030826"/>
    </source>
</evidence>
<feature type="transmembrane region" description="Helical" evidence="5">
    <location>
        <begin position="38"/>
        <end position="56"/>
    </location>
</feature>
<dbReference type="Proteomes" id="UP000030826">
    <property type="component" value="Unassembled WGS sequence"/>
</dbReference>
<feature type="transmembrane region" description="Helical" evidence="5">
    <location>
        <begin position="145"/>
        <end position="164"/>
    </location>
</feature>
<evidence type="ECO:0000256" key="1">
    <source>
        <dbReference type="ARBA" id="ARBA00004141"/>
    </source>
</evidence>
<sequence>MSASTMPLRHLFLALCVVAVWGTNFVIIRIGLDHLPPLLFATLRFVLAAFPLVFFLPRPRTAPGNLAAYGILIGAGQFGILFMAMRGHISPGLASLVIQCQVFFTIGLAIVLTGEKVRGFQWAALLLAASGIVVIALNTDGDTSLLGLCLVLVAAMCWAGGNIVAKRSGVTDMLPYVVWSCLFAIPPLAALSLMLEGWPAIRAGLANADPYTWAAVLWQSVGNTMFGYGAWAFLLGRYPAATVTPLALLVPVFGMGASYAFLGEPLPAWKLGAAGLVLCGLAVGILYPRWQARRLARQA</sequence>
<reference evidence="7 8" key="1">
    <citation type="submission" date="2014-09" db="EMBL/GenBank/DDBJ databases">
        <title>Isolation and characterization of Aurantimonas altamirensis ON-56566 from clinical sample following a dog bite.</title>
        <authorList>
            <person name="Eshaghi A."/>
            <person name="Li A."/>
            <person name="Shahinas D."/>
            <person name="Bahn P."/>
            <person name="Kus J.V."/>
            <person name="Patel S.N."/>
        </authorList>
    </citation>
    <scope>NUCLEOTIDE SEQUENCE [LARGE SCALE GENOMIC DNA]</scope>
    <source>
        <strain evidence="7 8">ON-56566</strain>
    </source>
</reference>
<feature type="transmembrane region" description="Helical" evidence="5">
    <location>
        <begin position="243"/>
        <end position="262"/>
    </location>
</feature>